<evidence type="ECO:0000256" key="3">
    <source>
        <dbReference type="ARBA" id="ARBA00030602"/>
    </source>
</evidence>
<comment type="caution">
    <text evidence="5">The sequence shown here is derived from an EMBL/GenBank/DDBJ whole genome shotgun (WGS) entry which is preliminary data.</text>
</comment>
<sequence>MAEFPTAEQDGFRVEYYFFYGTLMDRTVLASVLQQPHRPEVYTARIRGWQCRMWGDYPTLVHGPDYTVSGVAYEVRSLRDRDRLIVYETDAYSLANCLIEFGHGRSVQGKTFVWNNDTELLRPGTFDLKDWLLKQKEFEVHLHSSYSVLSL</sequence>
<reference evidence="5" key="1">
    <citation type="submission" date="2022-12" db="EMBL/GenBank/DDBJ databases">
        <authorList>
            <person name="Petersen C."/>
        </authorList>
    </citation>
    <scope>NUCLEOTIDE SEQUENCE</scope>
    <source>
        <strain evidence="5">IBT 15544</strain>
    </source>
</reference>
<keyword evidence="6" id="KW-1185">Reference proteome</keyword>
<dbReference type="GeneID" id="83177368"/>
<dbReference type="AlphaFoldDB" id="A0A9W9NB50"/>
<dbReference type="PANTHER" id="PTHR31544:SF4">
    <property type="entry name" value="GAMMA-GLUTAMYLCYCLOTRANSFERASE-RELATED"/>
    <property type="match status" value="1"/>
</dbReference>
<accession>A0A9W9NB50</accession>
<reference evidence="5" key="2">
    <citation type="journal article" date="2023" name="IMA Fungus">
        <title>Comparative genomic study of the Penicillium genus elucidates a diverse pangenome and 15 lateral gene transfer events.</title>
        <authorList>
            <person name="Petersen C."/>
            <person name="Sorensen T."/>
            <person name="Nielsen M.R."/>
            <person name="Sondergaard T.E."/>
            <person name="Sorensen J.L."/>
            <person name="Fitzpatrick D.A."/>
            <person name="Frisvad J.C."/>
            <person name="Nielsen K.L."/>
        </authorList>
    </citation>
    <scope>NUCLEOTIDE SEQUENCE</scope>
    <source>
        <strain evidence="5">IBT 15544</strain>
    </source>
</reference>
<feature type="domain" description="Gamma-glutamylcyclotransferase AIG2-like" evidence="4">
    <location>
        <begin position="17"/>
        <end position="131"/>
    </location>
</feature>
<evidence type="ECO:0000313" key="5">
    <source>
        <dbReference type="EMBL" id="KAJ5216598.1"/>
    </source>
</evidence>
<evidence type="ECO:0000259" key="4">
    <source>
        <dbReference type="Pfam" id="PF06094"/>
    </source>
</evidence>
<dbReference type="InterPro" id="IPR036568">
    <property type="entry name" value="GGCT-like_sf"/>
</dbReference>
<dbReference type="Pfam" id="PF06094">
    <property type="entry name" value="GGACT"/>
    <property type="match status" value="1"/>
</dbReference>
<protein>
    <recommendedName>
        <fullName evidence="3">Putative gamma-glutamylcyclotransferase</fullName>
    </recommendedName>
</protein>
<dbReference type="EMBL" id="JAPQKR010000005">
    <property type="protein sequence ID" value="KAJ5216598.1"/>
    <property type="molecule type" value="Genomic_DNA"/>
</dbReference>
<dbReference type="PANTHER" id="PTHR31544">
    <property type="entry name" value="AIG2-LIKE PROTEIN D"/>
    <property type="match status" value="1"/>
</dbReference>
<dbReference type="InterPro" id="IPR009288">
    <property type="entry name" value="AIG2-like_dom"/>
</dbReference>
<evidence type="ECO:0000256" key="1">
    <source>
        <dbReference type="ARBA" id="ARBA00008861"/>
    </source>
</evidence>
<keyword evidence="2" id="KW-0808">Transferase</keyword>
<dbReference type="OrthoDB" id="3262926at2759"/>
<comment type="similarity">
    <text evidence="1">Belongs to the gamma-glutamylcyclotransferase family.</text>
</comment>
<dbReference type="RefSeq" id="XP_058312411.1">
    <property type="nucleotide sequence ID" value="XM_058450067.1"/>
</dbReference>
<proteinExistence type="inferred from homology"/>
<evidence type="ECO:0000256" key="2">
    <source>
        <dbReference type="ARBA" id="ARBA00022679"/>
    </source>
</evidence>
<dbReference type="CDD" id="cd06661">
    <property type="entry name" value="GGCT_like"/>
    <property type="match status" value="1"/>
</dbReference>
<dbReference type="InterPro" id="IPR013024">
    <property type="entry name" value="GGCT-like"/>
</dbReference>
<dbReference type="SUPFAM" id="SSF110857">
    <property type="entry name" value="Gamma-glutamyl cyclotransferase-like"/>
    <property type="match status" value="1"/>
</dbReference>
<evidence type="ECO:0000313" key="6">
    <source>
        <dbReference type="Proteomes" id="UP001150904"/>
    </source>
</evidence>
<dbReference type="Proteomes" id="UP001150904">
    <property type="component" value="Unassembled WGS sequence"/>
</dbReference>
<dbReference type="InterPro" id="IPR045038">
    <property type="entry name" value="AIG2-like"/>
</dbReference>
<name>A0A9W9NB50_9EURO</name>
<dbReference type="Gene3D" id="3.10.490.10">
    <property type="entry name" value="Gamma-glutamyl cyclotransferase-like"/>
    <property type="match status" value="1"/>
</dbReference>
<gene>
    <name evidence="5" type="ORF">N7498_003005</name>
</gene>
<dbReference type="GO" id="GO:0016740">
    <property type="term" value="F:transferase activity"/>
    <property type="evidence" value="ECO:0007669"/>
    <property type="project" value="UniProtKB-KW"/>
</dbReference>
<organism evidence="5 6">
    <name type="scientific">Penicillium cinerascens</name>
    <dbReference type="NCBI Taxonomy" id="70096"/>
    <lineage>
        <taxon>Eukaryota</taxon>
        <taxon>Fungi</taxon>
        <taxon>Dikarya</taxon>
        <taxon>Ascomycota</taxon>
        <taxon>Pezizomycotina</taxon>
        <taxon>Eurotiomycetes</taxon>
        <taxon>Eurotiomycetidae</taxon>
        <taxon>Eurotiales</taxon>
        <taxon>Aspergillaceae</taxon>
        <taxon>Penicillium</taxon>
    </lineage>
</organism>